<feature type="transmembrane region" description="Helical" evidence="1">
    <location>
        <begin position="360"/>
        <end position="384"/>
    </location>
</feature>
<gene>
    <name evidence="2" type="ORF">AAK873_00510</name>
</gene>
<accession>A0ABV4CRU1</accession>
<feature type="transmembrane region" description="Helical" evidence="1">
    <location>
        <begin position="236"/>
        <end position="254"/>
    </location>
</feature>
<name>A0ABV4CRU1_9BACT</name>
<reference evidence="2 3" key="1">
    <citation type="submission" date="2024-03" db="EMBL/GenBank/DDBJ databases">
        <title>Mouse gut bacterial collection (mGBC) of GemPharmatech.</title>
        <authorList>
            <person name="He Y."/>
            <person name="Dong L."/>
            <person name="Wu D."/>
            <person name="Gao X."/>
            <person name="Lin Z."/>
        </authorList>
    </citation>
    <scope>NUCLEOTIDE SEQUENCE [LARGE SCALE GENOMIC DNA]</scope>
    <source>
        <strain evidence="2 3">54-13</strain>
    </source>
</reference>
<keyword evidence="3" id="KW-1185">Reference proteome</keyword>
<sequence>MRRTNISNYSDYLIWWIVSLWLIVDSITGFFLSKGINVPISQLYKLTVLFLVLWALSKQKSSLILVFVILTWAAIYFLHLNINGYPYLNAFLSLSKFLTAVFLYLYFCLTIRVFKEYSIHYGYQSLILGAGVVIVNVLLGVLGFGVPSYGGDEIDMGVKGFFFAGNELGGIMAVMAPFLFYLILLNLSGIKYYCCYIVILAAGILIGTKTSILATVSAAVIIPYLYLSKQSRRKFIFAWLIILICLISLVIKYINELEIGAIERWTFFYETGGLEKLIFSGRDEFWDNQKSEFFNASFLSQLFGMGSDGKIIERDHLDTLLIYGYVGFCLIAGFYLYLTFYAIKHRHNNSLGKVIVFSDILILGIAYMAGHVWFSAMASVYIALLNSFSTLRYKGILFGKNINNLSQ</sequence>
<proteinExistence type="predicted"/>
<dbReference type="Proteomes" id="UP001565200">
    <property type="component" value="Unassembled WGS sequence"/>
</dbReference>
<keyword evidence="2" id="KW-0436">Ligase</keyword>
<feature type="transmembrane region" description="Helical" evidence="1">
    <location>
        <begin position="320"/>
        <end position="340"/>
    </location>
</feature>
<dbReference type="GO" id="GO:0016874">
    <property type="term" value="F:ligase activity"/>
    <property type="evidence" value="ECO:0007669"/>
    <property type="project" value="UniProtKB-KW"/>
</dbReference>
<feature type="transmembrane region" description="Helical" evidence="1">
    <location>
        <begin position="94"/>
        <end position="114"/>
    </location>
</feature>
<keyword evidence="1" id="KW-1133">Transmembrane helix</keyword>
<dbReference type="EMBL" id="JBCLPP010000001">
    <property type="protein sequence ID" value="MEY8244093.1"/>
    <property type="molecule type" value="Genomic_DNA"/>
</dbReference>
<feature type="transmembrane region" description="Helical" evidence="1">
    <location>
        <begin position="126"/>
        <end position="149"/>
    </location>
</feature>
<dbReference type="InterPro" id="IPR049504">
    <property type="entry name" value="O-antigen_lig"/>
</dbReference>
<feature type="transmembrane region" description="Helical" evidence="1">
    <location>
        <begin position="12"/>
        <end position="32"/>
    </location>
</feature>
<dbReference type="Pfam" id="PF13425">
    <property type="entry name" value="O-antigen_lig"/>
    <property type="match status" value="2"/>
</dbReference>
<evidence type="ECO:0000313" key="2">
    <source>
        <dbReference type="EMBL" id="MEY8244093.1"/>
    </source>
</evidence>
<comment type="caution">
    <text evidence="2">The sequence shown here is derived from an EMBL/GenBank/DDBJ whole genome shotgun (WGS) entry which is preliminary data.</text>
</comment>
<keyword evidence="1" id="KW-0472">Membrane</keyword>
<feature type="transmembrane region" description="Helical" evidence="1">
    <location>
        <begin position="161"/>
        <end position="184"/>
    </location>
</feature>
<feature type="transmembrane region" description="Helical" evidence="1">
    <location>
        <begin position="63"/>
        <end position="82"/>
    </location>
</feature>
<dbReference type="RefSeq" id="WP_369863039.1">
    <property type="nucleotide sequence ID" value="NZ_JBCLPP010000001.1"/>
</dbReference>
<protein>
    <submittedName>
        <fullName evidence="2">O-antigen ligase family protein</fullName>
    </submittedName>
</protein>
<organism evidence="2 3">
    <name type="scientific">Heminiphilus faecis</name>
    <dbReference type="NCBI Taxonomy" id="2601703"/>
    <lineage>
        <taxon>Bacteria</taxon>
        <taxon>Pseudomonadati</taxon>
        <taxon>Bacteroidota</taxon>
        <taxon>Bacteroidia</taxon>
        <taxon>Bacteroidales</taxon>
        <taxon>Muribaculaceae</taxon>
        <taxon>Heminiphilus</taxon>
    </lineage>
</organism>
<feature type="transmembrane region" description="Helical" evidence="1">
    <location>
        <begin position="38"/>
        <end position="56"/>
    </location>
</feature>
<keyword evidence="1" id="KW-0812">Transmembrane</keyword>
<feature type="transmembrane region" description="Helical" evidence="1">
    <location>
        <begin position="196"/>
        <end position="224"/>
    </location>
</feature>
<evidence type="ECO:0000313" key="3">
    <source>
        <dbReference type="Proteomes" id="UP001565200"/>
    </source>
</evidence>
<evidence type="ECO:0000256" key="1">
    <source>
        <dbReference type="SAM" id="Phobius"/>
    </source>
</evidence>